<dbReference type="RefSeq" id="WP_248006997.1">
    <property type="nucleotide sequence ID" value="NZ_JAJHVV010000001.1"/>
</dbReference>
<comment type="subcellular location">
    <subcellularLocation>
        <location evidence="1">Cytoplasm</location>
    </subcellularLocation>
</comment>
<sequence>MTELLDYQMTEQDDIGLLFVDISTEIFAIPIHSVKEVIELTKITSVPMCSDVIHGVINVRGSVIPVIDAATRLGLPQEQKYDKYSCIVLYEHEQETVQDLVVLGLIVNRVRSIEMMAINMQTNKPAFGSHVPEQFVSKMMRIQDRVYPVLDMPVLLDSQVINQEILNHQQSLLRYKEQ</sequence>
<dbReference type="Gene3D" id="2.40.50.180">
    <property type="entry name" value="CheA-289, Domain 4"/>
    <property type="match status" value="1"/>
</dbReference>
<reference evidence="5" key="1">
    <citation type="submission" date="2021-11" db="EMBL/GenBank/DDBJ databases">
        <title>Vibrio ZSDE26 sp. nov. and Vibrio ZSDZ34 sp. nov., isolated from coastal seawater in Qingdao.</title>
        <authorList>
            <person name="Zhang P."/>
        </authorList>
    </citation>
    <scope>NUCLEOTIDE SEQUENCE</scope>
    <source>
        <strain evidence="5">ZSDE26</strain>
    </source>
</reference>
<keyword evidence="3" id="KW-0963">Cytoplasm</keyword>
<dbReference type="PANTHER" id="PTHR22617">
    <property type="entry name" value="CHEMOTAXIS SENSOR HISTIDINE KINASE-RELATED"/>
    <property type="match status" value="1"/>
</dbReference>
<organism evidence="5 6">
    <name type="scientific">Vibrio amylolyticus</name>
    <dbReference type="NCBI Taxonomy" id="2847292"/>
    <lineage>
        <taxon>Bacteria</taxon>
        <taxon>Pseudomonadati</taxon>
        <taxon>Pseudomonadota</taxon>
        <taxon>Gammaproteobacteria</taxon>
        <taxon>Vibrionales</taxon>
        <taxon>Vibrionaceae</taxon>
        <taxon>Vibrio</taxon>
    </lineage>
</organism>
<protein>
    <recommendedName>
        <fullName evidence="2">Chemotaxis protein CheW</fullName>
    </recommendedName>
</protein>
<dbReference type="SUPFAM" id="SSF50341">
    <property type="entry name" value="CheW-like"/>
    <property type="match status" value="1"/>
</dbReference>
<evidence type="ECO:0000256" key="2">
    <source>
        <dbReference type="ARBA" id="ARBA00021483"/>
    </source>
</evidence>
<dbReference type="SMART" id="SM00260">
    <property type="entry name" value="CheW"/>
    <property type="match status" value="1"/>
</dbReference>
<dbReference type="GO" id="GO:0007165">
    <property type="term" value="P:signal transduction"/>
    <property type="evidence" value="ECO:0007669"/>
    <property type="project" value="InterPro"/>
</dbReference>
<dbReference type="InterPro" id="IPR002545">
    <property type="entry name" value="CheW-lke_dom"/>
</dbReference>
<evidence type="ECO:0000313" key="6">
    <source>
        <dbReference type="Proteomes" id="UP001139559"/>
    </source>
</evidence>
<dbReference type="InterPro" id="IPR039315">
    <property type="entry name" value="CheW"/>
</dbReference>
<evidence type="ECO:0000313" key="5">
    <source>
        <dbReference type="EMBL" id="MCK6261878.1"/>
    </source>
</evidence>
<dbReference type="InterPro" id="IPR036061">
    <property type="entry name" value="CheW-like_dom_sf"/>
</dbReference>
<evidence type="ECO:0000256" key="1">
    <source>
        <dbReference type="ARBA" id="ARBA00004496"/>
    </source>
</evidence>
<proteinExistence type="predicted"/>
<dbReference type="Pfam" id="PF01584">
    <property type="entry name" value="CheW"/>
    <property type="match status" value="1"/>
</dbReference>
<name>A0A9X2BJM4_9VIBR</name>
<gene>
    <name evidence="5" type="ORF">KP803_01165</name>
</gene>
<accession>A0A9X2BJM4</accession>
<dbReference type="PROSITE" id="PS50851">
    <property type="entry name" value="CHEW"/>
    <property type="match status" value="1"/>
</dbReference>
<dbReference type="GO" id="GO:0006935">
    <property type="term" value="P:chemotaxis"/>
    <property type="evidence" value="ECO:0007669"/>
    <property type="project" value="InterPro"/>
</dbReference>
<dbReference type="GO" id="GO:0005829">
    <property type="term" value="C:cytosol"/>
    <property type="evidence" value="ECO:0007669"/>
    <property type="project" value="TreeGrafter"/>
</dbReference>
<dbReference type="Proteomes" id="UP001139559">
    <property type="component" value="Unassembled WGS sequence"/>
</dbReference>
<feature type="domain" description="CheW-like" evidence="4">
    <location>
        <begin position="14"/>
        <end position="161"/>
    </location>
</feature>
<dbReference type="EMBL" id="JAJHVV010000001">
    <property type="protein sequence ID" value="MCK6261878.1"/>
    <property type="molecule type" value="Genomic_DNA"/>
</dbReference>
<dbReference type="Gene3D" id="2.30.30.40">
    <property type="entry name" value="SH3 Domains"/>
    <property type="match status" value="1"/>
</dbReference>
<evidence type="ECO:0000256" key="3">
    <source>
        <dbReference type="ARBA" id="ARBA00022490"/>
    </source>
</evidence>
<evidence type="ECO:0000259" key="4">
    <source>
        <dbReference type="PROSITE" id="PS50851"/>
    </source>
</evidence>
<comment type="caution">
    <text evidence="5">The sequence shown here is derived from an EMBL/GenBank/DDBJ whole genome shotgun (WGS) entry which is preliminary data.</text>
</comment>
<dbReference type="AlphaFoldDB" id="A0A9X2BJM4"/>
<dbReference type="PANTHER" id="PTHR22617:SF45">
    <property type="entry name" value="CHEMOTAXIS PROTEIN CHEW"/>
    <property type="match status" value="1"/>
</dbReference>
<keyword evidence="6" id="KW-1185">Reference proteome</keyword>